<evidence type="ECO:0000256" key="5">
    <source>
        <dbReference type="ARBA" id="ARBA00010617"/>
    </source>
</evidence>
<dbReference type="GO" id="GO:0004497">
    <property type="term" value="F:monooxygenase activity"/>
    <property type="evidence" value="ECO:0007669"/>
    <property type="project" value="UniProtKB-KW"/>
</dbReference>
<evidence type="ECO:0000256" key="11">
    <source>
        <dbReference type="ARBA" id="ARBA00023004"/>
    </source>
</evidence>
<dbReference type="GO" id="GO:0016705">
    <property type="term" value="F:oxidoreductase activity, acting on paired donors, with incorporation or reduction of molecular oxygen"/>
    <property type="evidence" value="ECO:0007669"/>
    <property type="project" value="InterPro"/>
</dbReference>
<organism evidence="17 18">
    <name type="scientific">Glossina palpalis gambiensis</name>
    <dbReference type="NCBI Taxonomy" id="67801"/>
    <lineage>
        <taxon>Eukaryota</taxon>
        <taxon>Metazoa</taxon>
        <taxon>Ecdysozoa</taxon>
        <taxon>Arthropoda</taxon>
        <taxon>Hexapoda</taxon>
        <taxon>Insecta</taxon>
        <taxon>Pterygota</taxon>
        <taxon>Neoptera</taxon>
        <taxon>Endopterygota</taxon>
        <taxon>Diptera</taxon>
        <taxon>Brachycera</taxon>
        <taxon>Muscomorpha</taxon>
        <taxon>Hippoboscoidea</taxon>
        <taxon>Glossinidae</taxon>
        <taxon>Glossina</taxon>
    </lineage>
</organism>
<keyword evidence="9" id="KW-0492">Microsome</keyword>
<dbReference type="PROSITE" id="PS00086">
    <property type="entry name" value="CYTOCHROME_P450"/>
    <property type="match status" value="1"/>
</dbReference>
<keyword evidence="11 14" id="KW-0408">Iron</keyword>
<comment type="function">
    <text evidence="2">May be involved in the metabolism of insect hormones and in the breakdown of synthetic insecticides.</text>
</comment>
<evidence type="ECO:0000313" key="17">
    <source>
        <dbReference type="EnsemblMetazoa" id="GPPI014450-PA"/>
    </source>
</evidence>
<evidence type="ECO:0000256" key="15">
    <source>
        <dbReference type="RuleBase" id="RU000461"/>
    </source>
</evidence>
<dbReference type="PANTHER" id="PTHR24292:SF84">
    <property type="entry name" value="CYTOCHROME P450 28A5-RELATED"/>
    <property type="match status" value="1"/>
</dbReference>
<evidence type="ECO:0000256" key="10">
    <source>
        <dbReference type="ARBA" id="ARBA00023002"/>
    </source>
</evidence>
<evidence type="ECO:0000256" key="2">
    <source>
        <dbReference type="ARBA" id="ARBA00003690"/>
    </source>
</evidence>
<sequence>MRVSKSENETFQSLLSCIDKRRKNMITLLILLLIIVLIVLLLYYYLMWNIDYWPKRNVNGPKPQIFYGTFPNLLKRQQHMADDMKDIYQLYKARENFVGVYLLRAPQLMILNPQIIHDILVNDFKHFEDNDVGKLINRDKDPLIAQNPFILMGDEWRQQRSLLSPALTNSKLKVAYHIMQNICEDLIHFVNENDSLHHSGPLNGKDLALRFTAESLSDCILGIKANSFSRSSALPITENVRKFAENNTAFIVFSIMVGLCPKILSFYKAKFFPHDCETFFMDLMSKAYNLRIQDNINRPDILNYLLEIKNLYKLPEVNMYSHIMTFLIDGLDTTATVIAHCLLMLAFETECQDKLYKEIMEAATENGKLSFEKLNSLPYLDACIHECLRIYPPGLWATKCCTKAYKISNKNGSCLHIRKGETILIPIYGIHHDSHYYAEPEKFRPERFLMRQNSVRYYKNKGQYLGFGDGPRICLGMNFALMQCKGAVSALIRNFNVKANTKTKSSYKLDAKCFLASHHGGVWLNFQKR</sequence>
<dbReference type="Proteomes" id="UP000092460">
    <property type="component" value="Unassembled WGS sequence"/>
</dbReference>
<dbReference type="GO" id="GO:0020037">
    <property type="term" value="F:heme binding"/>
    <property type="evidence" value="ECO:0007669"/>
    <property type="project" value="InterPro"/>
</dbReference>
<evidence type="ECO:0000256" key="3">
    <source>
        <dbReference type="ARBA" id="ARBA00004174"/>
    </source>
</evidence>
<evidence type="ECO:0000256" key="16">
    <source>
        <dbReference type="SAM" id="Phobius"/>
    </source>
</evidence>
<reference evidence="17" key="2">
    <citation type="submission" date="2020-05" db="UniProtKB">
        <authorList>
            <consortium name="EnsemblMetazoa"/>
        </authorList>
    </citation>
    <scope>IDENTIFICATION</scope>
    <source>
        <strain evidence="17">IAEA</strain>
    </source>
</reference>
<evidence type="ECO:0008006" key="19">
    <source>
        <dbReference type="Google" id="ProtNLM"/>
    </source>
</evidence>
<dbReference type="VEuPathDB" id="VectorBase:GPPI014450"/>
<dbReference type="EMBL" id="JXJN01006552">
    <property type="status" value="NOT_ANNOTATED_CDS"/>
    <property type="molecule type" value="Genomic_DNA"/>
</dbReference>
<accession>A0A1B0B041</accession>
<keyword evidence="8" id="KW-0256">Endoplasmic reticulum</keyword>
<dbReference type="InterPro" id="IPR002403">
    <property type="entry name" value="Cyt_P450_E_grp-IV"/>
</dbReference>
<dbReference type="Pfam" id="PF00067">
    <property type="entry name" value="p450"/>
    <property type="match status" value="1"/>
</dbReference>
<evidence type="ECO:0000313" key="18">
    <source>
        <dbReference type="Proteomes" id="UP000092460"/>
    </source>
</evidence>
<evidence type="ECO:0000256" key="13">
    <source>
        <dbReference type="ARBA" id="ARBA00023136"/>
    </source>
</evidence>
<keyword evidence="7 14" id="KW-0479">Metal-binding</keyword>
<dbReference type="InterPro" id="IPR017972">
    <property type="entry name" value="Cyt_P450_CS"/>
</dbReference>
<evidence type="ECO:0000256" key="7">
    <source>
        <dbReference type="ARBA" id="ARBA00022723"/>
    </source>
</evidence>
<reference evidence="18" key="1">
    <citation type="submission" date="2015-01" db="EMBL/GenBank/DDBJ databases">
        <authorList>
            <person name="Aksoy S."/>
            <person name="Warren W."/>
            <person name="Wilson R.K."/>
        </authorList>
    </citation>
    <scope>NUCLEOTIDE SEQUENCE [LARGE SCALE GENOMIC DNA]</scope>
    <source>
        <strain evidence="18">IAEA</strain>
    </source>
</reference>
<dbReference type="InterPro" id="IPR036396">
    <property type="entry name" value="Cyt_P450_sf"/>
</dbReference>
<keyword evidence="16" id="KW-0812">Transmembrane</keyword>
<evidence type="ECO:0000256" key="8">
    <source>
        <dbReference type="ARBA" id="ARBA00022824"/>
    </source>
</evidence>
<dbReference type="CDD" id="cd11056">
    <property type="entry name" value="CYP6-like"/>
    <property type="match status" value="1"/>
</dbReference>
<comment type="similarity">
    <text evidence="5 15">Belongs to the cytochrome P450 family.</text>
</comment>
<feature type="binding site" description="axial binding residue" evidence="14">
    <location>
        <position position="474"/>
    </location>
    <ligand>
        <name>heme</name>
        <dbReference type="ChEBI" id="CHEBI:30413"/>
    </ligand>
    <ligandPart>
        <name>Fe</name>
        <dbReference type="ChEBI" id="CHEBI:18248"/>
    </ligandPart>
</feature>
<dbReference type="PRINTS" id="PR00465">
    <property type="entry name" value="EP450IV"/>
</dbReference>
<dbReference type="GO" id="GO:0005506">
    <property type="term" value="F:iron ion binding"/>
    <property type="evidence" value="ECO:0007669"/>
    <property type="project" value="InterPro"/>
</dbReference>
<evidence type="ECO:0000256" key="12">
    <source>
        <dbReference type="ARBA" id="ARBA00023033"/>
    </source>
</evidence>
<dbReference type="InterPro" id="IPR001128">
    <property type="entry name" value="Cyt_P450"/>
</dbReference>
<proteinExistence type="inferred from homology"/>
<evidence type="ECO:0000256" key="9">
    <source>
        <dbReference type="ARBA" id="ARBA00022848"/>
    </source>
</evidence>
<evidence type="ECO:0000256" key="4">
    <source>
        <dbReference type="ARBA" id="ARBA00004406"/>
    </source>
</evidence>
<feature type="transmembrane region" description="Helical" evidence="16">
    <location>
        <begin position="26"/>
        <end position="46"/>
    </location>
</feature>
<dbReference type="STRING" id="67801.A0A1B0B041"/>
<dbReference type="InterPro" id="IPR050476">
    <property type="entry name" value="Insect_CytP450_Detox"/>
</dbReference>
<evidence type="ECO:0000256" key="1">
    <source>
        <dbReference type="ARBA" id="ARBA00001971"/>
    </source>
</evidence>
<evidence type="ECO:0000256" key="14">
    <source>
        <dbReference type="PIRSR" id="PIRSR602403-1"/>
    </source>
</evidence>
<keyword evidence="18" id="KW-1185">Reference proteome</keyword>
<name>A0A1B0B041_9MUSC</name>
<dbReference type="SUPFAM" id="SSF48264">
    <property type="entry name" value="Cytochrome P450"/>
    <property type="match status" value="1"/>
</dbReference>
<comment type="cofactor">
    <cofactor evidence="1 14">
        <name>heme</name>
        <dbReference type="ChEBI" id="CHEBI:30413"/>
    </cofactor>
</comment>
<dbReference type="PANTHER" id="PTHR24292">
    <property type="entry name" value="CYTOCHROME P450"/>
    <property type="match status" value="1"/>
</dbReference>
<comment type="subcellular location">
    <subcellularLocation>
        <location evidence="4">Endoplasmic reticulum membrane</location>
        <topology evidence="4">Peripheral membrane protein</topology>
    </subcellularLocation>
    <subcellularLocation>
        <location evidence="3">Microsome membrane</location>
        <topology evidence="3">Peripheral membrane protein</topology>
    </subcellularLocation>
</comment>
<keyword evidence="16" id="KW-1133">Transmembrane helix</keyword>
<dbReference type="EnsemblMetazoa" id="GPPI014450-RA">
    <property type="protein sequence ID" value="GPPI014450-PA"/>
    <property type="gene ID" value="GPPI014450"/>
</dbReference>
<dbReference type="AlphaFoldDB" id="A0A1B0B041"/>
<dbReference type="Gene3D" id="1.10.630.10">
    <property type="entry name" value="Cytochrome P450"/>
    <property type="match status" value="1"/>
</dbReference>
<evidence type="ECO:0000256" key="6">
    <source>
        <dbReference type="ARBA" id="ARBA00022617"/>
    </source>
</evidence>
<keyword evidence="6 14" id="KW-0349">Heme</keyword>
<dbReference type="PRINTS" id="PR00385">
    <property type="entry name" value="P450"/>
</dbReference>
<protein>
    <recommendedName>
        <fullName evidence="19">Cytochrome P450</fullName>
    </recommendedName>
</protein>
<keyword evidence="12 15" id="KW-0503">Monooxygenase</keyword>
<keyword evidence="13 16" id="KW-0472">Membrane</keyword>
<keyword evidence="10 15" id="KW-0560">Oxidoreductase</keyword>
<dbReference type="GO" id="GO:0005789">
    <property type="term" value="C:endoplasmic reticulum membrane"/>
    <property type="evidence" value="ECO:0007669"/>
    <property type="project" value="UniProtKB-SubCell"/>
</dbReference>